<keyword evidence="3" id="KW-0560">Oxidoreductase</keyword>
<evidence type="ECO:0000259" key="2">
    <source>
        <dbReference type="Pfam" id="PF13360"/>
    </source>
</evidence>
<feature type="transmembrane region" description="Helical" evidence="1">
    <location>
        <begin position="93"/>
        <end position="111"/>
    </location>
</feature>
<feature type="transmembrane region" description="Helical" evidence="1">
    <location>
        <begin position="23"/>
        <end position="46"/>
    </location>
</feature>
<dbReference type="EMBL" id="CP036274">
    <property type="protein sequence ID" value="QDU30450.1"/>
    <property type="molecule type" value="Genomic_DNA"/>
</dbReference>
<keyword evidence="1" id="KW-1133">Transmembrane helix</keyword>
<organism evidence="3 4">
    <name type="scientific">Anatilimnocola aggregata</name>
    <dbReference type="NCBI Taxonomy" id="2528021"/>
    <lineage>
        <taxon>Bacteria</taxon>
        <taxon>Pseudomonadati</taxon>
        <taxon>Planctomycetota</taxon>
        <taxon>Planctomycetia</taxon>
        <taxon>Pirellulales</taxon>
        <taxon>Pirellulaceae</taxon>
        <taxon>Anatilimnocola</taxon>
    </lineage>
</organism>
<name>A0A517YJP9_9BACT</name>
<dbReference type="Pfam" id="PF13360">
    <property type="entry name" value="PQQ_2"/>
    <property type="match status" value="1"/>
</dbReference>
<feature type="transmembrane region" description="Helical" evidence="1">
    <location>
        <begin position="58"/>
        <end position="81"/>
    </location>
</feature>
<keyword evidence="4" id="KW-1185">Reference proteome</keyword>
<dbReference type="PANTHER" id="PTHR34512:SF30">
    <property type="entry name" value="OUTER MEMBRANE PROTEIN ASSEMBLY FACTOR BAMB"/>
    <property type="match status" value="1"/>
</dbReference>
<reference evidence="3 4" key="1">
    <citation type="submission" date="2019-02" db="EMBL/GenBank/DDBJ databases">
        <title>Deep-cultivation of Planctomycetes and their phenomic and genomic characterization uncovers novel biology.</title>
        <authorList>
            <person name="Wiegand S."/>
            <person name="Jogler M."/>
            <person name="Boedeker C."/>
            <person name="Pinto D."/>
            <person name="Vollmers J."/>
            <person name="Rivas-Marin E."/>
            <person name="Kohn T."/>
            <person name="Peeters S.H."/>
            <person name="Heuer A."/>
            <person name="Rast P."/>
            <person name="Oberbeckmann S."/>
            <person name="Bunk B."/>
            <person name="Jeske O."/>
            <person name="Meyerdierks A."/>
            <person name="Storesund J.E."/>
            <person name="Kallscheuer N."/>
            <person name="Luecker S."/>
            <person name="Lage O.M."/>
            <person name="Pohl T."/>
            <person name="Merkel B.J."/>
            <person name="Hornburger P."/>
            <person name="Mueller R.-W."/>
            <person name="Bruemmer F."/>
            <person name="Labrenz M."/>
            <person name="Spormann A.M."/>
            <person name="Op den Camp H."/>
            <person name="Overmann J."/>
            <person name="Amann R."/>
            <person name="Jetten M.S.M."/>
            <person name="Mascher T."/>
            <person name="Medema M.H."/>
            <person name="Devos D.P."/>
            <person name="Kaster A.-K."/>
            <person name="Ovreas L."/>
            <person name="Rohde M."/>
            <person name="Galperin M.Y."/>
            <person name="Jogler C."/>
        </authorList>
    </citation>
    <scope>NUCLEOTIDE SEQUENCE [LARGE SCALE GENOMIC DNA]</scope>
    <source>
        <strain evidence="3 4">ETA_A8</strain>
    </source>
</reference>
<feature type="domain" description="Pyrrolo-quinoline quinone repeat" evidence="2">
    <location>
        <begin position="233"/>
        <end position="494"/>
    </location>
</feature>
<dbReference type="InterPro" id="IPR011047">
    <property type="entry name" value="Quinoprotein_ADH-like_sf"/>
</dbReference>
<dbReference type="KEGG" id="aagg:ETAA8_55900"/>
<evidence type="ECO:0000313" key="4">
    <source>
        <dbReference type="Proteomes" id="UP000315017"/>
    </source>
</evidence>
<dbReference type="EC" id="1.1.9.1" evidence="3"/>
<dbReference type="AlphaFoldDB" id="A0A517YJP9"/>
<dbReference type="GO" id="GO:0016491">
    <property type="term" value="F:oxidoreductase activity"/>
    <property type="evidence" value="ECO:0007669"/>
    <property type="project" value="UniProtKB-KW"/>
</dbReference>
<proteinExistence type="predicted"/>
<accession>A0A517YJP9</accession>
<dbReference type="Proteomes" id="UP000315017">
    <property type="component" value="Chromosome"/>
</dbReference>
<dbReference type="InterPro" id="IPR018391">
    <property type="entry name" value="PQQ_b-propeller_rpt"/>
</dbReference>
<evidence type="ECO:0000313" key="3">
    <source>
        <dbReference type="EMBL" id="QDU30450.1"/>
    </source>
</evidence>
<gene>
    <name evidence="3" type="primary">qbdA_2</name>
    <name evidence="3" type="ORF">ETAA8_55900</name>
</gene>
<sequence>MSTAPNSTTTTTALKRHTAVRQFPPIGTCLTVLICLTLIPLVQIYVEEIASVVKVFDGAVANIVSLILAFIAFMTLWIWFCWKSAYSFGSRRAVFAAPLAGVLMAVALLRFEGVDGYMKPTFVPRWYPQHENELDRPTAMAPAVVVPEKTTESPASENVKTEIAGIDLKTETPEDFAQFLGPQRNNWLPEAKFADRWEPQGPREVWRRNIGPGWSGFAVRNGYAVTLEQRGPEEWVSCYRVSDGQPVWHHACESRHYDPLGGLGPRATPTIDGGRVYAQSGTGRVQCLDGETGKLLWEDDLLKRYDLTQATSEGLVKWGRSGSPLIVDNLVVVPAGGYDSNVRSLIAYDKETGKVAWEAGTDQISYASPIRCTVAGVDQIVSVNEKTLAAYDPRDGQQLWQYDWSGNSSADANVSQAFPVGSDQLFISKGYGQGSSLLKLVPEGDKLAVNMIWESRRVLKTKFTNVTIIGDYAYGLSDGILECVHVESGKSQWKSGRYGHGQVLGIGDQFLVLGEDGELVLLAANPEKAEVRGKIQAFDGKTWNNLCVTGKLLLIRNGQEAACYEIP</sequence>
<dbReference type="InterPro" id="IPR002372">
    <property type="entry name" value="PQQ_rpt_dom"/>
</dbReference>
<dbReference type="InterPro" id="IPR015943">
    <property type="entry name" value="WD40/YVTN_repeat-like_dom_sf"/>
</dbReference>
<dbReference type="SMART" id="SM00564">
    <property type="entry name" value="PQQ"/>
    <property type="match status" value="3"/>
</dbReference>
<keyword evidence="1" id="KW-0812">Transmembrane</keyword>
<evidence type="ECO:0000256" key="1">
    <source>
        <dbReference type="SAM" id="Phobius"/>
    </source>
</evidence>
<dbReference type="Gene3D" id="2.130.10.10">
    <property type="entry name" value="YVTN repeat-like/Quinoprotein amine dehydrogenase"/>
    <property type="match status" value="1"/>
</dbReference>
<dbReference type="RefSeq" id="WP_145095925.1">
    <property type="nucleotide sequence ID" value="NZ_CP036274.1"/>
</dbReference>
<keyword evidence="1" id="KW-0472">Membrane</keyword>
<dbReference type="OrthoDB" id="7051554at2"/>
<dbReference type="SUPFAM" id="SSF50998">
    <property type="entry name" value="Quinoprotein alcohol dehydrogenase-like"/>
    <property type="match status" value="1"/>
</dbReference>
<protein>
    <submittedName>
        <fullName evidence="3">Quinohemoprotein alcohol dehydrogenase ADH IIB</fullName>
        <ecNumber evidence="3">1.1.9.1</ecNumber>
    </submittedName>
</protein>
<dbReference type="PANTHER" id="PTHR34512">
    <property type="entry name" value="CELL SURFACE PROTEIN"/>
    <property type="match status" value="1"/>
</dbReference>